<reference evidence="1" key="1">
    <citation type="submission" date="2022-02" db="EMBL/GenBank/DDBJ databases">
        <title>Plant Genome Project.</title>
        <authorList>
            <person name="Zhang R.-G."/>
        </authorList>
    </citation>
    <scope>NUCLEOTIDE SEQUENCE</scope>
    <source>
        <strain evidence="1">AT1</strain>
    </source>
</reference>
<dbReference type="Proteomes" id="UP001062846">
    <property type="component" value="Chromosome 10"/>
</dbReference>
<comment type="caution">
    <text evidence="1">The sequence shown here is derived from an EMBL/GenBank/DDBJ whole genome shotgun (WGS) entry which is preliminary data.</text>
</comment>
<proteinExistence type="predicted"/>
<dbReference type="EMBL" id="CM046397">
    <property type="protein sequence ID" value="KAI8535309.1"/>
    <property type="molecule type" value="Genomic_DNA"/>
</dbReference>
<keyword evidence="2" id="KW-1185">Reference proteome</keyword>
<organism evidence="1 2">
    <name type="scientific">Rhododendron molle</name>
    <name type="common">Chinese azalea</name>
    <name type="synonym">Azalea mollis</name>
    <dbReference type="NCBI Taxonomy" id="49168"/>
    <lineage>
        <taxon>Eukaryota</taxon>
        <taxon>Viridiplantae</taxon>
        <taxon>Streptophyta</taxon>
        <taxon>Embryophyta</taxon>
        <taxon>Tracheophyta</taxon>
        <taxon>Spermatophyta</taxon>
        <taxon>Magnoliopsida</taxon>
        <taxon>eudicotyledons</taxon>
        <taxon>Gunneridae</taxon>
        <taxon>Pentapetalae</taxon>
        <taxon>asterids</taxon>
        <taxon>Ericales</taxon>
        <taxon>Ericaceae</taxon>
        <taxon>Ericoideae</taxon>
        <taxon>Rhodoreae</taxon>
        <taxon>Rhododendron</taxon>
    </lineage>
</organism>
<name>A0ACC0M410_RHOML</name>
<accession>A0ACC0M410</accession>
<sequence>MVKQTNMQRAYTFQIMQKMGFGQWPLEETEYQEWNTTFSKAKETMGPQREELLEGASEMIENDLILLGAIAVEDKLQKGVSFSFTNAFDLVSCFYSSVKDFSSFQKSRNLFKVPECIDKLAQAGLKIWLLTGDKKETAINVG</sequence>
<evidence type="ECO:0000313" key="1">
    <source>
        <dbReference type="EMBL" id="KAI8535309.1"/>
    </source>
</evidence>
<evidence type="ECO:0000313" key="2">
    <source>
        <dbReference type="Proteomes" id="UP001062846"/>
    </source>
</evidence>
<gene>
    <name evidence="1" type="ORF">RHMOL_Rhmol10G0164200</name>
</gene>
<protein>
    <submittedName>
        <fullName evidence="1">Uncharacterized protein</fullName>
    </submittedName>
</protein>